<dbReference type="Proteomes" id="UP000061010">
    <property type="component" value="Chromosome"/>
</dbReference>
<sequence>MAGLLCLLSATAGAAETPEQLAARVDRGDFAGARSQIDAALQQPALGQAQRDAYLFQRERMRRMQLDFGLDRERAMAAVRRYIPDLREDEFRAWDEAGLIEHLDIDGQRRWFNRAPSNLFRVSTAAAARRSPAIKPPAPGPFEVVTPHHLEVLKRAQAGATSSVAPRRVRVTQSLTVKADAVPAGETVRAWIPYPRAIPGQQQDIRLLGSVPGGAQVAPEAALQRTAYLERKAVAGTPTAFSVSYEVTVYARHFAIDPDAVRPTPDDPALAPYLAERAPHIVFTPALREFSRRVVDGETNPYRIARKLFDAVDRIPWGGAREYSTIGNISDHALHATHADCGQQTLLLMSLLRLNGIPARWQSGMVYSDNDTGYSNLHDWGALYLAPYGWVPMDVTTGALDSPVPAVRDFYFGGLDAHRIAFNDDYAQALVPAKQHFRSETVDSQRGEAEWAGGNLYFDQWNYDFQWQVLPPPED</sequence>
<dbReference type="PATRIC" id="fig|128780.6.peg.86"/>
<dbReference type="SUPFAM" id="SSF54001">
    <property type="entry name" value="Cysteine proteinases"/>
    <property type="match status" value="1"/>
</dbReference>
<evidence type="ECO:0000313" key="3">
    <source>
        <dbReference type="Proteomes" id="UP000061010"/>
    </source>
</evidence>
<protein>
    <submittedName>
        <fullName evidence="2">Transglutaminase</fullName>
    </submittedName>
</protein>
<evidence type="ECO:0000313" key="2">
    <source>
        <dbReference type="EMBL" id="ALJ26551.1"/>
    </source>
</evidence>
<name>A0A0S1AUT8_9GAMM</name>
<organism evidence="2 3">
    <name type="scientific">Stenotrophomonas acidaminiphila</name>
    <dbReference type="NCBI Taxonomy" id="128780"/>
    <lineage>
        <taxon>Bacteria</taxon>
        <taxon>Pseudomonadati</taxon>
        <taxon>Pseudomonadota</taxon>
        <taxon>Gammaproteobacteria</taxon>
        <taxon>Lysobacterales</taxon>
        <taxon>Lysobacteraceae</taxon>
        <taxon>Stenotrophomonas</taxon>
    </lineage>
</organism>
<dbReference type="InterPro" id="IPR038765">
    <property type="entry name" value="Papain-like_cys_pep_sf"/>
</dbReference>
<dbReference type="AlphaFoldDB" id="A0A0S1AUT8"/>
<evidence type="ECO:0000259" key="1">
    <source>
        <dbReference type="SMART" id="SM00460"/>
    </source>
</evidence>
<proteinExistence type="predicted"/>
<dbReference type="Gene3D" id="3.10.620.30">
    <property type="match status" value="1"/>
</dbReference>
<keyword evidence="3" id="KW-1185">Reference proteome</keyword>
<dbReference type="PANTHER" id="PTHR38339:SF1">
    <property type="entry name" value="TRANSGLUTAMINASE-LIKE DOMAIN-CONTAINING PROTEIN"/>
    <property type="match status" value="1"/>
</dbReference>
<dbReference type="PANTHER" id="PTHR38339">
    <property type="entry name" value="TRANSGLUTAMINASE DOMAIN PROTEIN"/>
    <property type="match status" value="1"/>
</dbReference>
<dbReference type="InterPro" id="IPR002931">
    <property type="entry name" value="Transglutaminase-like"/>
</dbReference>
<dbReference type="KEGG" id="sacz:AOT14_00890"/>
<dbReference type="SMART" id="SM00460">
    <property type="entry name" value="TGc"/>
    <property type="match status" value="1"/>
</dbReference>
<feature type="domain" description="Transglutaminase-like" evidence="1">
    <location>
        <begin position="333"/>
        <end position="397"/>
    </location>
</feature>
<reference evidence="2 3" key="1">
    <citation type="journal article" date="2015" name="Genome Announc.">
        <title>Complete Genome Sequencing of Stenotrophomonas acidaminiphila ZAC14D2_NAIMI4_2, a Multidrug-Resistant Strain Isolated from Sediments of a Polluted River in Mexico, Uncovers New Antibiotic Resistance Genes and a Novel Class-II Lasso Peptide Biosynthesis Gene Cluster.</title>
        <authorList>
            <person name="Vinuesa P."/>
            <person name="Ochoa-Sanchez L.E."/>
        </authorList>
    </citation>
    <scope>NUCLEOTIDE SEQUENCE [LARGE SCALE GENOMIC DNA]</scope>
    <source>
        <strain evidence="2 3">ZAC14D2_NAIMI4_2</strain>
    </source>
</reference>
<accession>A0A0S1AUT8</accession>
<dbReference type="EMBL" id="CP012900">
    <property type="protein sequence ID" value="ALJ26551.1"/>
    <property type="molecule type" value="Genomic_DNA"/>
</dbReference>
<gene>
    <name evidence="2" type="ORF">AOT14_00890</name>
</gene>
<dbReference type="Pfam" id="PF01841">
    <property type="entry name" value="Transglut_core"/>
    <property type="match status" value="1"/>
</dbReference>